<dbReference type="EMBL" id="FNXE01000004">
    <property type="protein sequence ID" value="SEH62066.1"/>
    <property type="molecule type" value="Genomic_DNA"/>
</dbReference>
<dbReference type="RefSeq" id="WP_091096037.1">
    <property type="nucleotide sequence ID" value="NZ_FNXE01000004.1"/>
</dbReference>
<accession>A0A1H6JMH3</accession>
<evidence type="ECO:0000313" key="2">
    <source>
        <dbReference type="EMBL" id="SEH62066.1"/>
    </source>
</evidence>
<dbReference type="AlphaFoldDB" id="A0A1H6JMH3"/>
<sequence length="640" mass="68661">MKKMTFIAALLGVTHFSNAQVGIGTATPAEAAQLEISAINKGVLIPRVELRNTTTFGPVTGTEVESLLVYNTETIADVTPGFYYWVKESAATPHWERIVNQTQLDEAIANITDVQADLAKVIALLKVAFPANNLVDPAITGDTHGGGMVFTPGATPTIEYVYFDGTDYVKKDITADIIDLITGNETKTKLVTINNVQYYVSESYTGTADPTTGTEPGVYKIDVVGGIINNFEEFVTNNPVTIDNNTYTTVEEYIQYISENAMQDGVTKIVIDATTNQASFQRWDKTTNTWVNVDNSAFETIVTDNETVTTMTENADGTYTYKNEAGADVVIDIPASVIQELGDIIEGTTTFNNSTATTLVEYIQNMIDNTDLPAGTVTAEIVSGNIVFSIIDANGVANVVPSTAFNNIVKANETETEINKNTTGTAAGGDVEITYDYFNETSGSTAQATIDLTTDIQNLIEGNTDIQNAITNILNEGGNVYYGDHDDDAGTPNIFYTIVNGTKTPIDISEVVVNAITNATNVQKQEIKNQLGDNFENTTVVNTGDTWIDGGKIYRGIFDATVTGGSANVSAITLTGGTIGNVIGIKILNATTNQIINTATTDVTLATDSLTFRIGTGNMYNVLSDVDLDIKVIVEYSVTQ</sequence>
<name>A0A1H6JMH3_9FLAO</name>
<feature type="chain" id="PRO_5011581988" evidence="1">
    <location>
        <begin position="20"/>
        <end position="640"/>
    </location>
</feature>
<dbReference type="Proteomes" id="UP000199634">
    <property type="component" value="Unassembled WGS sequence"/>
</dbReference>
<dbReference type="STRING" id="1159016.SAMN02927937_00531"/>
<evidence type="ECO:0000313" key="3">
    <source>
        <dbReference type="Proteomes" id="UP000199634"/>
    </source>
</evidence>
<feature type="signal peptide" evidence="1">
    <location>
        <begin position="1"/>
        <end position="19"/>
    </location>
</feature>
<organism evidence="2 3">
    <name type="scientific">Paenimyroides marinum</name>
    <dbReference type="NCBI Taxonomy" id="1159016"/>
    <lineage>
        <taxon>Bacteria</taxon>
        <taxon>Pseudomonadati</taxon>
        <taxon>Bacteroidota</taxon>
        <taxon>Flavobacteriia</taxon>
        <taxon>Flavobacteriales</taxon>
        <taxon>Flavobacteriaceae</taxon>
        <taxon>Paenimyroides</taxon>
    </lineage>
</organism>
<dbReference type="OrthoDB" id="1247310at2"/>
<keyword evidence="1" id="KW-0732">Signal</keyword>
<protein>
    <submittedName>
        <fullName evidence="2">Uncharacterized protein</fullName>
    </submittedName>
</protein>
<reference evidence="2 3" key="1">
    <citation type="submission" date="2016-10" db="EMBL/GenBank/DDBJ databases">
        <authorList>
            <person name="de Groot N.N."/>
        </authorList>
    </citation>
    <scope>NUCLEOTIDE SEQUENCE [LARGE SCALE GENOMIC DNA]</scope>
    <source>
        <strain evidence="2 3">CGMCC 1.10825</strain>
    </source>
</reference>
<proteinExistence type="predicted"/>
<gene>
    <name evidence="2" type="ORF">SAMN02927937_00531</name>
</gene>
<evidence type="ECO:0000256" key="1">
    <source>
        <dbReference type="SAM" id="SignalP"/>
    </source>
</evidence>
<keyword evidence="3" id="KW-1185">Reference proteome</keyword>